<keyword evidence="3" id="KW-1185">Reference proteome</keyword>
<evidence type="ECO:0000313" key="2">
    <source>
        <dbReference type="EMBL" id="KAJ6800062.1"/>
    </source>
</evidence>
<dbReference type="EMBL" id="JANAVB010039214">
    <property type="protein sequence ID" value="KAJ6800062.1"/>
    <property type="molecule type" value="Genomic_DNA"/>
</dbReference>
<gene>
    <name evidence="2" type="ORF">M6B38_203825</name>
</gene>
<evidence type="ECO:0000256" key="1">
    <source>
        <dbReference type="SAM" id="MobiDB-lite"/>
    </source>
</evidence>
<comment type="caution">
    <text evidence="2">The sequence shown here is derived from an EMBL/GenBank/DDBJ whole genome shotgun (WGS) entry which is preliminary data.</text>
</comment>
<name>A0AAX6E7J6_IRIPA</name>
<organism evidence="2 3">
    <name type="scientific">Iris pallida</name>
    <name type="common">Sweet iris</name>
    <dbReference type="NCBI Taxonomy" id="29817"/>
    <lineage>
        <taxon>Eukaryota</taxon>
        <taxon>Viridiplantae</taxon>
        <taxon>Streptophyta</taxon>
        <taxon>Embryophyta</taxon>
        <taxon>Tracheophyta</taxon>
        <taxon>Spermatophyta</taxon>
        <taxon>Magnoliopsida</taxon>
        <taxon>Liliopsida</taxon>
        <taxon>Asparagales</taxon>
        <taxon>Iridaceae</taxon>
        <taxon>Iridoideae</taxon>
        <taxon>Irideae</taxon>
        <taxon>Iris</taxon>
    </lineage>
</organism>
<accession>A0AAX6E7J6</accession>
<protein>
    <submittedName>
        <fullName evidence="2">Extensin-1-like</fullName>
    </submittedName>
</protein>
<feature type="region of interest" description="Disordered" evidence="1">
    <location>
        <begin position="57"/>
        <end position="90"/>
    </location>
</feature>
<dbReference type="Proteomes" id="UP001140949">
    <property type="component" value="Unassembled WGS sequence"/>
</dbReference>
<sequence>MTRKPCRLLASPTEPYTAMACCAARTPPWLPPPYVAPGSTSSVVCVARSALSSKLLPARTHQRASVRPAALGRSRSPCQHGAAGTTPTTS</sequence>
<dbReference type="AlphaFoldDB" id="A0AAX6E7J6"/>
<evidence type="ECO:0000313" key="3">
    <source>
        <dbReference type="Proteomes" id="UP001140949"/>
    </source>
</evidence>
<reference evidence="2" key="2">
    <citation type="submission" date="2023-04" db="EMBL/GenBank/DDBJ databases">
        <authorList>
            <person name="Bruccoleri R.E."/>
            <person name="Oakeley E.J."/>
            <person name="Faust A.-M."/>
            <person name="Dessus-Babus S."/>
            <person name="Altorfer M."/>
            <person name="Burckhardt D."/>
            <person name="Oertli M."/>
            <person name="Naumann U."/>
            <person name="Petersen F."/>
            <person name="Wong J."/>
        </authorList>
    </citation>
    <scope>NUCLEOTIDE SEQUENCE</scope>
    <source>
        <strain evidence="2">GSM-AAB239-AS_SAM_17_03QT</strain>
        <tissue evidence="2">Leaf</tissue>
    </source>
</reference>
<proteinExistence type="predicted"/>
<reference evidence="2" key="1">
    <citation type="journal article" date="2023" name="GigaByte">
        <title>Genome assembly of the bearded iris, Iris pallida Lam.</title>
        <authorList>
            <person name="Bruccoleri R.E."/>
            <person name="Oakeley E.J."/>
            <person name="Faust A.M.E."/>
            <person name="Altorfer M."/>
            <person name="Dessus-Babus S."/>
            <person name="Burckhardt D."/>
            <person name="Oertli M."/>
            <person name="Naumann U."/>
            <person name="Petersen F."/>
            <person name="Wong J."/>
        </authorList>
    </citation>
    <scope>NUCLEOTIDE SEQUENCE</scope>
    <source>
        <strain evidence="2">GSM-AAB239-AS_SAM_17_03QT</strain>
    </source>
</reference>